<dbReference type="InterPro" id="IPR019778">
    <property type="entry name" value="Class_I_Hydrophobin_CS"/>
</dbReference>
<evidence type="ECO:0000256" key="2">
    <source>
        <dbReference type="ARBA" id="ARBA00010446"/>
    </source>
</evidence>
<dbReference type="InterPro" id="IPR001338">
    <property type="entry name" value="Class_I_Hydrophobin"/>
</dbReference>
<evidence type="ECO:0000256" key="5">
    <source>
        <dbReference type="ARBA" id="ARBA00022729"/>
    </source>
</evidence>
<name>A0A8H5AQX7_9AGAR</name>
<evidence type="ECO:0000313" key="9">
    <source>
        <dbReference type="Proteomes" id="UP000567179"/>
    </source>
</evidence>
<dbReference type="EMBL" id="JAACJJ010000060">
    <property type="protein sequence ID" value="KAF5309249.1"/>
    <property type="molecule type" value="Genomic_DNA"/>
</dbReference>
<keyword evidence="6 7" id="KW-1015">Disulfide bond</keyword>
<dbReference type="SMART" id="SM00075">
    <property type="entry name" value="HYDRO"/>
    <property type="match status" value="1"/>
</dbReference>
<keyword evidence="9" id="KW-1185">Reference proteome</keyword>
<dbReference type="AlphaFoldDB" id="A0A8H5AQX7"/>
<keyword evidence="4 7" id="KW-0964">Secreted</keyword>
<dbReference type="PROSITE" id="PS51257">
    <property type="entry name" value="PROKAR_LIPOPROTEIN"/>
    <property type="match status" value="1"/>
</dbReference>
<keyword evidence="5 7" id="KW-0732">Signal</keyword>
<evidence type="ECO:0000256" key="4">
    <source>
        <dbReference type="ARBA" id="ARBA00022525"/>
    </source>
</evidence>
<dbReference type="GO" id="GO:0005199">
    <property type="term" value="F:structural constituent of cell wall"/>
    <property type="evidence" value="ECO:0007669"/>
    <property type="project" value="InterPro"/>
</dbReference>
<sequence length="111" mass="10816">MHFKFTTLTTVAVATLAAATGGCDSPVNQCDTGTILCCESLSDPNSASIAALLALLGVQVGTLSGCAGINCSPISVIGISGNSCSAQPVCCTGTSFSGVAALGCNSINLNL</sequence>
<dbReference type="Pfam" id="PF01185">
    <property type="entry name" value="Hydrophobin"/>
    <property type="match status" value="1"/>
</dbReference>
<evidence type="ECO:0000256" key="6">
    <source>
        <dbReference type="ARBA" id="ARBA00023157"/>
    </source>
</evidence>
<evidence type="ECO:0000256" key="3">
    <source>
        <dbReference type="ARBA" id="ARBA00022512"/>
    </source>
</evidence>
<comment type="similarity">
    <text evidence="2 7">Belongs to the fungal hydrophobin family.</text>
</comment>
<evidence type="ECO:0000256" key="7">
    <source>
        <dbReference type="RuleBase" id="RU365009"/>
    </source>
</evidence>
<reference evidence="8 9" key="1">
    <citation type="journal article" date="2020" name="ISME J.">
        <title>Uncovering the hidden diversity of litter-decomposition mechanisms in mushroom-forming fungi.</title>
        <authorList>
            <person name="Floudas D."/>
            <person name="Bentzer J."/>
            <person name="Ahren D."/>
            <person name="Johansson T."/>
            <person name="Persson P."/>
            <person name="Tunlid A."/>
        </authorList>
    </citation>
    <scope>NUCLEOTIDE SEQUENCE [LARGE SCALE GENOMIC DNA]</scope>
    <source>
        <strain evidence="8 9">CBS 101986</strain>
    </source>
</reference>
<accession>A0A8H5AQX7</accession>
<evidence type="ECO:0000313" key="8">
    <source>
        <dbReference type="EMBL" id="KAF5309249.1"/>
    </source>
</evidence>
<organism evidence="8 9">
    <name type="scientific">Psilocybe cf. subviscida</name>
    <dbReference type="NCBI Taxonomy" id="2480587"/>
    <lineage>
        <taxon>Eukaryota</taxon>
        <taxon>Fungi</taxon>
        <taxon>Dikarya</taxon>
        <taxon>Basidiomycota</taxon>
        <taxon>Agaricomycotina</taxon>
        <taxon>Agaricomycetes</taxon>
        <taxon>Agaricomycetidae</taxon>
        <taxon>Agaricales</taxon>
        <taxon>Agaricineae</taxon>
        <taxon>Strophariaceae</taxon>
        <taxon>Psilocybe</taxon>
    </lineage>
</organism>
<feature type="chain" id="PRO_5034494498" description="Hydrophobin" evidence="7">
    <location>
        <begin position="20"/>
        <end position="111"/>
    </location>
</feature>
<dbReference type="PROSITE" id="PS00956">
    <property type="entry name" value="HYDROPHOBIN"/>
    <property type="match status" value="1"/>
</dbReference>
<comment type="caution">
    <text evidence="8">The sequence shown here is derived from an EMBL/GenBank/DDBJ whole genome shotgun (WGS) entry which is preliminary data.</text>
</comment>
<comment type="subcellular location">
    <subcellularLocation>
        <location evidence="1 7">Secreted</location>
        <location evidence="1 7">Cell wall</location>
    </subcellularLocation>
</comment>
<dbReference type="GO" id="GO:0009277">
    <property type="term" value="C:fungal-type cell wall"/>
    <property type="evidence" value="ECO:0007669"/>
    <property type="project" value="InterPro"/>
</dbReference>
<proteinExistence type="inferred from homology"/>
<gene>
    <name evidence="8" type="ORF">D9619_012774</name>
</gene>
<dbReference type="OrthoDB" id="4225815at2759"/>
<keyword evidence="3 7" id="KW-0134">Cell wall</keyword>
<evidence type="ECO:0000256" key="1">
    <source>
        <dbReference type="ARBA" id="ARBA00004191"/>
    </source>
</evidence>
<dbReference type="CDD" id="cd23507">
    <property type="entry name" value="hydrophobin_I"/>
    <property type="match status" value="1"/>
</dbReference>
<dbReference type="Proteomes" id="UP000567179">
    <property type="component" value="Unassembled WGS sequence"/>
</dbReference>
<protein>
    <recommendedName>
        <fullName evidence="7">Hydrophobin</fullName>
    </recommendedName>
</protein>
<feature type="signal peptide" evidence="7">
    <location>
        <begin position="1"/>
        <end position="19"/>
    </location>
</feature>